<dbReference type="InterPro" id="IPR050264">
    <property type="entry name" value="Bact_CCA-adding_enz_type3_sf"/>
</dbReference>
<dbReference type="InterPro" id="IPR002646">
    <property type="entry name" value="PolA_pol_head_dom"/>
</dbReference>
<evidence type="ECO:0000256" key="3">
    <source>
        <dbReference type="ARBA" id="ARBA00022694"/>
    </source>
</evidence>
<keyword evidence="6" id="KW-0547">Nucleotide-binding</keyword>
<comment type="similarity">
    <text evidence="9">Belongs to the tRNA nucleotidyltransferase/poly(A) polymerase family.</text>
</comment>
<dbReference type="EC" id="2.7.7.72" evidence="13"/>
<evidence type="ECO:0000256" key="1">
    <source>
        <dbReference type="ARBA" id="ARBA00001946"/>
    </source>
</evidence>
<dbReference type="InterPro" id="IPR032810">
    <property type="entry name" value="CCA-adding_enz_C"/>
</dbReference>
<dbReference type="Gene3D" id="1.10.3090.10">
    <property type="entry name" value="cca-adding enzyme, domain 2"/>
    <property type="match status" value="1"/>
</dbReference>
<evidence type="ECO:0000256" key="9">
    <source>
        <dbReference type="RuleBase" id="RU003953"/>
    </source>
</evidence>
<accession>A0ABT3WZC3</accession>
<evidence type="ECO:0000259" key="11">
    <source>
        <dbReference type="Pfam" id="PF12627"/>
    </source>
</evidence>
<evidence type="ECO:0000313" key="14">
    <source>
        <dbReference type="Proteomes" id="UP001208017"/>
    </source>
</evidence>
<dbReference type="Proteomes" id="UP001208017">
    <property type="component" value="Unassembled WGS sequence"/>
</dbReference>
<dbReference type="Pfam" id="PF13735">
    <property type="entry name" value="tRNA_NucTran2_2"/>
    <property type="match status" value="1"/>
</dbReference>
<protein>
    <submittedName>
        <fullName evidence="13">CCA tRNA nucleotidyltransferase</fullName>
        <ecNumber evidence="13">2.7.7.72</ecNumber>
    </submittedName>
</protein>
<evidence type="ECO:0000259" key="10">
    <source>
        <dbReference type="Pfam" id="PF01743"/>
    </source>
</evidence>
<sequence length="417" mass="47717">MERDAWAVVAELERAGHEAYLVGGCVRDKRLGRDVYDYDITTSALPEAVQALFPHTVPTGIKHGTVSVLTDHARYEVTTFRTDGDYEDGRRPHEVVFVRSLREDLARRDFTINAMALGRDGTLHDPFGGREDLENKIICAVGDPFRRFEEDALRMLRAIRFAAQLGFVIEEETLRAITYESQSLRRISRERIRDEWQKMLLSAPDAAIPLLQQTDALRYVLSRPQTFDVRVNDPWGLGIDPWLLAGRWAADAPRDFAVRLVVVLRAVQTDSARMEKTVQDLKLSGEVKSQIRGAWQMQEYGDPRRWSAEQWRQVFYRHGYETVKRGCQAFAALEAGKTGKRDFDWERLIEEQAERQPLWSLQDLAVSGQDLLNAGVPTGPMLGKMLNRLAQLVLREPERNRREELLRELTLDEGEGG</sequence>
<dbReference type="RefSeq" id="WP_267149911.1">
    <property type="nucleotide sequence ID" value="NZ_JAPMLT010000001.1"/>
</dbReference>
<keyword evidence="3" id="KW-0819">tRNA processing</keyword>
<evidence type="ECO:0000256" key="5">
    <source>
        <dbReference type="ARBA" id="ARBA00022723"/>
    </source>
</evidence>
<keyword evidence="2 9" id="KW-0808">Transferase</keyword>
<dbReference type="EMBL" id="JAPMLT010000001">
    <property type="protein sequence ID" value="MCX7568671.1"/>
    <property type="molecule type" value="Genomic_DNA"/>
</dbReference>
<dbReference type="SUPFAM" id="SSF81301">
    <property type="entry name" value="Nucleotidyltransferase"/>
    <property type="match status" value="1"/>
</dbReference>
<dbReference type="InterPro" id="IPR032828">
    <property type="entry name" value="PolyA_RNA-bd"/>
</dbReference>
<dbReference type="CDD" id="cd05398">
    <property type="entry name" value="NT_ClassII-CCAase"/>
    <property type="match status" value="1"/>
</dbReference>
<evidence type="ECO:0000256" key="6">
    <source>
        <dbReference type="ARBA" id="ARBA00022741"/>
    </source>
</evidence>
<dbReference type="Pfam" id="PF12627">
    <property type="entry name" value="PolyA_pol_RNAbd"/>
    <property type="match status" value="1"/>
</dbReference>
<gene>
    <name evidence="13" type="ORF">OS242_01635</name>
</gene>
<dbReference type="InterPro" id="IPR043519">
    <property type="entry name" value="NT_sf"/>
</dbReference>
<name>A0ABT3WZC3_9BACL</name>
<keyword evidence="8 9" id="KW-0694">RNA-binding</keyword>
<keyword evidence="7" id="KW-0460">Magnesium</keyword>
<dbReference type="Gene3D" id="3.30.460.10">
    <property type="entry name" value="Beta Polymerase, domain 2"/>
    <property type="match status" value="1"/>
</dbReference>
<organism evidence="13 14">
    <name type="scientific">Tumebacillus lacus</name>
    <dbReference type="NCBI Taxonomy" id="2995335"/>
    <lineage>
        <taxon>Bacteria</taxon>
        <taxon>Bacillati</taxon>
        <taxon>Bacillota</taxon>
        <taxon>Bacilli</taxon>
        <taxon>Bacillales</taxon>
        <taxon>Alicyclobacillaceae</taxon>
        <taxon>Tumebacillus</taxon>
    </lineage>
</organism>
<evidence type="ECO:0000256" key="2">
    <source>
        <dbReference type="ARBA" id="ARBA00022679"/>
    </source>
</evidence>
<evidence type="ECO:0000256" key="7">
    <source>
        <dbReference type="ARBA" id="ARBA00022842"/>
    </source>
</evidence>
<feature type="domain" description="CCA-adding enzyme C-terminal" evidence="12">
    <location>
        <begin position="262"/>
        <end position="407"/>
    </location>
</feature>
<keyword evidence="4 13" id="KW-0548">Nucleotidyltransferase</keyword>
<keyword evidence="5" id="KW-0479">Metal-binding</keyword>
<dbReference type="Gene3D" id="1.10.246.80">
    <property type="match status" value="1"/>
</dbReference>
<evidence type="ECO:0000256" key="4">
    <source>
        <dbReference type="ARBA" id="ARBA00022695"/>
    </source>
</evidence>
<dbReference type="PANTHER" id="PTHR46173:SF1">
    <property type="entry name" value="CCA TRNA NUCLEOTIDYLTRANSFERASE 1, MITOCHONDRIAL"/>
    <property type="match status" value="1"/>
</dbReference>
<dbReference type="GO" id="GO:0004810">
    <property type="term" value="F:CCA tRNA nucleotidyltransferase activity"/>
    <property type="evidence" value="ECO:0007669"/>
    <property type="project" value="UniProtKB-EC"/>
</dbReference>
<dbReference type="SUPFAM" id="SSF81891">
    <property type="entry name" value="Poly A polymerase C-terminal region-like"/>
    <property type="match status" value="1"/>
</dbReference>
<comment type="cofactor">
    <cofactor evidence="1">
        <name>Mg(2+)</name>
        <dbReference type="ChEBI" id="CHEBI:18420"/>
    </cofactor>
</comment>
<keyword evidence="14" id="KW-1185">Reference proteome</keyword>
<dbReference type="PANTHER" id="PTHR46173">
    <property type="entry name" value="CCA TRNA NUCLEOTIDYLTRANSFERASE 1, MITOCHONDRIAL"/>
    <property type="match status" value="1"/>
</dbReference>
<reference evidence="13 14" key="1">
    <citation type="submission" date="2022-11" db="EMBL/GenBank/DDBJ databases">
        <title>Study of microbial diversity in lake waters.</title>
        <authorList>
            <person name="Zhang J."/>
        </authorList>
    </citation>
    <scope>NUCLEOTIDE SEQUENCE [LARGE SCALE GENOMIC DNA]</scope>
    <source>
        <strain evidence="13 14">DT12</strain>
    </source>
</reference>
<dbReference type="NCBIfam" id="NF009814">
    <property type="entry name" value="PRK13299.1"/>
    <property type="match status" value="1"/>
</dbReference>
<feature type="domain" description="Poly A polymerase head" evidence="10">
    <location>
        <begin position="19"/>
        <end position="138"/>
    </location>
</feature>
<evidence type="ECO:0000259" key="12">
    <source>
        <dbReference type="Pfam" id="PF13735"/>
    </source>
</evidence>
<feature type="domain" description="tRNA nucleotidyltransferase/poly(A) polymerase RNA and SrmB- binding" evidence="11">
    <location>
        <begin position="166"/>
        <end position="221"/>
    </location>
</feature>
<dbReference type="Pfam" id="PF01743">
    <property type="entry name" value="PolyA_pol"/>
    <property type="match status" value="1"/>
</dbReference>
<evidence type="ECO:0000256" key="8">
    <source>
        <dbReference type="ARBA" id="ARBA00022884"/>
    </source>
</evidence>
<comment type="caution">
    <text evidence="13">The sequence shown here is derived from an EMBL/GenBank/DDBJ whole genome shotgun (WGS) entry which is preliminary data.</text>
</comment>
<proteinExistence type="inferred from homology"/>
<evidence type="ECO:0000313" key="13">
    <source>
        <dbReference type="EMBL" id="MCX7568671.1"/>
    </source>
</evidence>